<evidence type="ECO:0000256" key="2">
    <source>
        <dbReference type="PROSITE-ProRule" id="PRU00335"/>
    </source>
</evidence>
<sequence>MGDNNMGKQHDLSKEKIMATAQEIIGNQGFPQLTFGSLAKTLDVRSQSLYNYYANVDAVIEDIGTNFMKTLYLKMAENLTGISGKEALRGYADIAHAYFESQGQLVQLIYYVHRYPEDSPFVLETGRVLNLLRRVTQHIKLKKMTNDAYEEAFISSVLGYTVLEIMGFLTKVQAKQQQSFQQLVDLYLGEVLE</sequence>
<evidence type="ECO:0000259" key="3">
    <source>
        <dbReference type="PROSITE" id="PS50977"/>
    </source>
</evidence>
<reference evidence="4 5" key="1">
    <citation type="journal article" date="2015" name="Genome Announc.">
        <title>Expanding the biotechnology potential of lactobacilli through comparative genomics of 213 strains and associated genera.</title>
        <authorList>
            <person name="Sun Z."/>
            <person name="Harris H.M."/>
            <person name="McCann A."/>
            <person name="Guo C."/>
            <person name="Argimon S."/>
            <person name="Zhang W."/>
            <person name="Yang X."/>
            <person name="Jeffery I.B."/>
            <person name="Cooney J.C."/>
            <person name="Kagawa T.F."/>
            <person name="Liu W."/>
            <person name="Song Y."/>
            <person name="Salvetti E."/>
            <person name="Wrobel A."/>
            <person name="Rasinkangas P."/>
            <person name="Parkhill J."/>
            <person name="Rea M.C."/>
            <person name="O'Sullivan O."/>
            <person name="Ritari J."/>
            <person name="Douillard F.P."/>
            <person name="Paul Ross R."/>
            <person name="Yang R."/>
            <person name="Briner A.E."/>
            <person name="Felis G.E."/>
            <person name="de Vos W.M."/>
            <person name="Barrangou R."/>
            <person name="Klaenhammer T.R."/>
            <person name="Caufield P.W."/>
            <person name="Cui Y."/>
            <person name="Zhang H."/>
            <person name="O'Toole P.W."/>
        </authorList>
    </citation>
    <scope>NUCLEOTIDE SEQUENCE [LARGE SCALE GENOMIC DNA]</scope>
    <source>
        <strain evidence="4 5">DSM 17758</strain>
    </source>
</reference>
<dbReference type="PROSITE" id="PS50977">
    <property type="entry name" value="HTH_TETR_2"/>
    <property type="match status" value="1"/>
</dbReference>
<dbReference type="AlphaFoldDB" id="A0A0R1W7M9"/>
<dbReference type="Gene3D" id="1.10.10.60">
    <property type="entry name" value="Homeodomain-like"/>
    <property type="match status" value="1"/>
</dbReference>
<name>A0A0R1W7M9_9LACO</name>
<dbReference type="InterPro" id="IPR009057">
    <property type="entry name" value="Homeodomain-like_sf"/>
</dbReference>
<dbReference type="EMBL" id="AZFX01000003">
    <property type="protein sequence ID" value="KRM13719.1"/>
    <property type="molecule type" value="Genomic_DNA"/>
</dbReference>
<evidence type="ECO:0000256" key="1">
    <source>
        <dbReference type="ARBA" id="ARBA00023125"/>
    </source>
</evidence>
<feature type="domain" description="HTH tetR-type" evidence="3">
    <location>
        <begin position="11"/>
        <end position="71"/>
    </location>
</feature>
<dbReference type="InterPro" id="IPR001647">
    <property type="entry name" value="HTH_TetR"/>
</dbReference>
<dbReference type="PATRIC" id="fig|1423735.3.peg.921"/>
<organism evidence="4 5">
    <name type="scientific">Lapidilactobacillus concavus DSM 17758</name>
    <dbReference type="NCBI Taxonomy" id="1423735"/>
    <lineage>
        <taxon>Bacteria</taxon>
        <taxon>Bacillati</taxon>
        <taxon>Bacillota</taxon>
        <taxon>Bacilli</taxon>
        <taxon>Lactobacillales</taxon>
        <taxon>Lactobacillaceae</taxon>
        <taxon>Lapidilactobacillus</taxon>
    </lineage>
</organism>
<accession>A0A0R1W7M9</accession>
<dbReference type="Gene3D" id="1.10.357.10">
    <property type="entry name" value="Tetracycline Repressor, domain 2"/>
    <property type="match status" value="1"/>
</dbReference>
<proteinExistence type="predicted"/>
<dbReference type="SUPFAM" id="SSF46689">
    <property type="entry name" value="Homeodomain-like"/>
    <property type="match status" value="1"/>
</dbReference>
<dbReference type="Proteomes" id="UP000051315">
    <property type="component" value="Unassembled WGS sequence"/>
</dbReference>
<dbReference type="STRING" id="1423735.FC15_GL000884"/>
<comment type="caution">
    <text evidence="4">The sequence shown here is derived from an EMBL/GenBank/DDBJ whole genome shotgun (WGS) entry which is preliminary data.</text>
</comment>
<feature type="DNA-binding region" description="H-T-H motif" evidence="2">
    <location>
        <begin position="34"/>
        <end position="53"/>
    </location>
</feature>
<evidence type="ECO:0000313" key="4">
    <source>
        <dbReference type="EMBL" id="KRM13719.1"/>
    </source>
</evidence>
<evidence type="ECO:0000313" key="5">
    <source>
        <dbReference type="Proteomes" id="UP000051315"/>
    </source>
</evidence>
<keyword evidence="5" id="KW-1185">Reference proteome</keyword>
<dbReference type="GO" id="GO:0003677">
    <property type="term" value="F:DNA binding"/>
    <property type="evidence" value="ECO:0007669"/>
    <property type="project" value="UniProtKB-UniRule"/>
</dbReference>
<keyword evidence="1 2" id="KW-0238">DNA-binding</keyword>
<protein>
    <submittedName>
        <fullName evidence="4">Transcriptional regulator</fullName>
    </submittedName>
</protein>
<gene>
    <name evidence="4" type="ORF">FC15_GL000884</name>
</gene>